<evidence type="ECO:0000256" key="6">
    <source>
        <dbReference type="SAM" id="Phobius"/>
    </source>
</evidence>
<organism evidence="8 9">
    <name type="scientific">Pigmentiphaga aceris</name>
    <dbReference type="NCBI Taxonomy" id="1940612"/>
    <lineage>
        <taxon>Bacteria</taxon>
        <taxon>Pseudomonadati</taxon>
        <taxon>Pseudomonadota</taxon>
        <taxon>Betaproteobacteria</taxon>
        <taxon>Burkholderiales</taxon>
        <taxon>Alcaligenaceae</taxon>
        <taxon>Pigmentiphaga</taxon>
    </lineage>
</organism>
<feature type="transmembrane region" description="Helical" evidence="6">
    <location>
        <begin position="251"/>
        <end position="272"/>
    </location>
</feature>
<feature type="transmembrane region" description="Helical" evidence="6">
    <location>
        <begin position="52"/>
        <end position="76"/>
    </location>
</feature>
<dbReference type="AlphaFoldDB" id="A0A5C0B560"/>
<dbReference type="InterPro" id="IPR026022">
    <property type="entry name" value="PhoU_dom"/>
</dbReference>
<dbReference type="PANTHER" id="PTHR10010">
    <property type="entry name" value="SOLUTE CARRIER FAMILY 34 SODIUM PHOSPHATE , MEMBER 2-RELATED"/>
    <property type="match status" value="1"/>
</dbReference>
<dbReference type="GO" id="GO:0044341">
    <property type="term" value="P:sodium-dependent phosphate transport"/>
    <property type="evidence" value="ECO:0007669"/>
    <property type="project" value="InterPro"/>
</dbReference>
<reference evidence="8 9" key="1">
    <citation type="submission" date="2019-08" db="EMBL/GenBank/DDBJ databases">
        <title>Amphibian skin-associated Pigmentiphaga: genome sequence and occurrence across geography and hosts.</title>
        <authorList>
            <person name="Bletz M.C."/>
            <person name="Bunk B."/>
            <person name="Sproeer C."/>
            <person name="Biwer P."/>
            <person name="Reiter S."/>
            <person name="Rabemananjara F.C.E."/>
            <person name="Schulz S."/>
            <person name="Overmann J."/>
            <person name="Vences M."/>
        </authorList>
    </citation>
    <scope>NUCLEOTIDE SEQUENCE [LARGE SCALE GENOMIC DNA]</scope>
    <source>
        <strain evidence="8 9">Mada1488</strain>
    </source>
</reference>
<dbReference type="InterPro" id="IPR038078">
    <property type="entry name" value="PhoU-like_sf"/>
</dbReference>
<feature type="transmembrane region" description="Helical" evidence="6">
    <location>
        <begin position="171"/>
        <end position="193"/>
    </location>
</feature>
<dbReference type="InterPro" id="IPR003841">
    <property type="entry name" value="Na/Pi_transpt"/>
</dbReference>
<evidence type="ECO:0000256" key="4">
    <source>
        <dbReference type="ARBA" id="ARBA00022989"/>
    </source>
</evidence>
<evidence type="ECO:0000313" key="8">
    <source>
        <dbReference type="EMBL" id="QEI07991.1"/>
    </source>
</evidence>
<evidence type="ECO:0000313" key="9">
    <source>
        <dbReference type="Proteomes" id="UP000325161"/>
    </source>
</evidence>
<keyword evidence="3 6" id="KW-0812">Transmembrane</keyword>
<dbReference type="GO" id="GO:0005436">
    <property type="term" value="F:sodium:phosphate symporter activity"/>
    <property type="evidence" value="ECO:0007669"/>
    <property type="project" value="InterPro"/>
</dbReference>
<feature type="transmembrane region" description="Helical" evidence="6">
    <location>
        <begin position="284"/>
        <end position="302"/>
    </location>
</feature>
<dbReference type="EMBL" id="CP043046">
    <property type="protein sequence ID" value="QEI07991.1"/>
    <property type="molecule type" value="Genomic_DNA"/>
</dbReference>
<keyword evidence="2" id="KW-1003">Cell membrane</keyword>
<dbReference type="Proteomes" id="UP000325161">
    <property type="component" value="Chromosome"/>
</dbReference>
<dbReference type="Pfam" id="PF01895">
    <property type="entry name" value="PhoU"/>
    <property type="match status" value="1"/>
</dbReference>
<feature type="transmembrane region" description="Helical" evidence="6">
    <location>
        <begin position="83"/>
        <end position="101"/>
    </location>
</feature>
<dbReference type="KEGG" id="pacr:FXN63_20730"/>
<feature type="domain" description="PhoU" evidence="7">
    <location>
        <begin position="348"/>
        <end position="429"/>
    </location>
</feature>
<dbReference type="GO" id="GO:0005886">
    <property type="term" value="C:plasma membrane"/>
    <property type="evidence" value="ECO:0007669"/>
    <property type="project" value="UniProtKB-SubCell"/>
</dbReference>
<evidence type="ECO:0000259" key="7">
    <source>
        <dbReference type="Pfam" id="PF01895"/>
    </source>
</evidence>
<protein>
    <submittedName>
        <fullName evidence="8">Na/Pi cotransporter family protein</fullName>
    </submittedName>
</protein>
<dbReference type="PANTHER" id="PTHR10010:SF46">
    <property type="entry name" value="SODIUM-DEPENDENT PHOSPHATE TRANSPORT PROTEIN 2B"/>
    <property type="match status" value="1"/>
</dbReference>
<feature type="transmembrane region" description="Helical" evidence="6">
    <location>
        <begin position="205"/>
        <end position="230"/>
    </location>
</feature>
<keyword evidence="9" id="KW-1185">Reference proteome</keyword>
<evidence type="ECO:0000256" key="3">
    <source>
        <dbReference type="ARBA" id="ARBA00022692"/>
    </source>
</evidence>
<comment type="subcellular location">
    <subcellularLocation>
        <location evidence="1">Cell membrane</location>
        <topology evidence="1">Multi-pass membrane protein</topology>
    </subcellularLocation>
</comment>
<evidence type="ECO:0000256" key="5">
    <source>
        <dbReference type="ARBA" id="ARBA00023136"/>
    </source>
</evidence>
<gene>
    <name evidence="8" type="ORF">FXN63_20730</name>
</gene>
<keyword evidence="5 6" id="KW-0472">Membrane</keyword>
<dbReference type="SUPFAM" id="SSF109755">
    <property type="entry name" value="PhoU-like"/>
    <property type="match status" value="1"/>
</dbReference>
<dbReference type="Pfam" id="PF02690">
    <property type="entry name" value="Na_Pi_cotrans"/>
    <property type="match status" value="1"/>
</dbReference>
<evidence type="ECO:0000256" key="2">
    <source>
        <dbReference type="ARBA" id="ARBA00022475"/>
    </source>
</evidence>
<dbReference type="Gene3D" id="1.20.58.220">
    <property type="entry name" value="Phosphate transport system protein phou homolog 2, domain 2"/>
    <property type="match status" value="1"/>
</dbReference>
<feature type="transmembrane region" description="Helical" evidence="6">
    <location>
        <begin position="107"/>
        <end position="126"/>
    </location>
</feature>
<evidence type="ECO:0000256" key="1">
    <source>
        <dbReference type="ARBA" id="ARBA00004651"/>
    </source>
</evidence>
<accession>A0A5C0B560</accession>
<name>A0A5C0B560_9BURK</name>
<dbReference type="NCBIfam" id="NF037997">
    <property type="entry name" value="Na_Pi_symport"/>
    <property type="match status" value="1"/>
</dbReference>
<keyword evidence="4 6" id="KW-1133">Transmembrane helix</keyword>
<sequence>MKKQPMSATHVLVSLFGEIALLLWGVQTVRQGVLGSFGSDLRERLARGLNHPLQAIAAGLGVTAVLQSSTATAFMVTSLAADGVIALAPALAVMLGANIGTALVVQLLSFDVSWLFALLIGAGFVTTRRSRSARGRDIGRILVGIGLTLLSLRLLDQTVQPISAEPVMRDLLLAITADPLLNIMLAALFTWLAHSSIVTTLLVSALAGVGAISMPAALAMVLGANLGSALNPILQGDRSNLATLRLPLGNVMTRLVGLVVAMPLIPLTVGLANDAGLSATTAVVAYHLAFNTIVALAFLPLLPRMAAWLTRRLPAAEQPTEAGCPRYLDESSMHSPAVALANASREALRMADVVDTMLRGTFEVLRTDDRDKVNMITAMDDQLDRLHAAVTYYASAVGAAQELDQVDTRRVSEILVFAVNLEHIGDVIEKSLMALASKRIDLRIKFPAAVLSEIDEIQQLLTRDLQLAITTFISADERSARDLIHDKDRMRALERSAAARQFDLIRKGDRLSVQAGALVLDVFRDLKRIESHLAATTYAVLEAVGGLQESRLMK</sequence>
<dbReference type="OrthoDB" id="5778511at2"/>
<proteinExistence type="predicted"/>